<dbReference type="GO" id="GO:0005975">
    <property type="term" value="P:carbohydrate metabolic process"/>
    <property type="evidence" value="ECO:0007669"/>
    <property type="project" value="InterPro"/>
</dbReference>
<dbReference type="EC" id="2.4.1.25" evidence="3 10"/>
<keyword evidence="5 10" id="KW-0328">Glycosyltransferase</keyword>
<name>A0A9X3DK04_9SPHI</name>
<dbReference type="InterPro" id="IPR017853">
    <property type="entry name" value="GH"/>
</dbReference>
<dbReference type="Pfam" id="PF02446">
    <property type="entry name" value="Glyco_hydro_77"/>
    <property type="match status" value="1"/>
</dbReference>
<dbReference type="NCBIfam" id="TIGR00217">
    <property type="entry name" value="malQ"/>
    <property type="match status" value="1"/>
</dbReference>
<evidence type="ECO:0000256" key="9">
    <source>
        <dbReference type="ARBA" id="ARBA00031501"/>
    </source>
</evidence>
<dbReference type="GO" id="GO:0004134">
    <property type="term" value="F:4-alpha-glucanotransferase activity"/>
    <property type="evidence" value="ECO:0007669"/>
    <property type="project" value="UniProtKB-EC"/>
</dbReference>
<dbReference type="Gene3D" id="3.20.20.80">
    <property type="entry name" value="Glycosidases"/>
    <property type="match status" value="2"/>
</dbReference>
<evidence type="ECO:0000256" key="2">
    <source>
        <dbReference type="ARBA" id="ARBA00005684"/>
    </source>
</evidence>
<evidence type="ECO:0000256" key="1">
    <source>
        <dbReference type="ARBA" id="ARBA00000439"/>
    </source>
</evidence>
<keyword evidence="7 10" id="KW-0119">Carbohydrate metabolism</keyword>
<protein>
    <recommendedName>
        <fullName evidence="4 10">4-alpha-glucanotransferase</fullName>
        <ecNumber evidence="3 10">2.4.1.25</ecNumber>
    </recommendedName>
    <alternativeName>
        <fullName evidence="8 10">Amylomaltase</fullName>
    </alternativeName>
    <alternativeName>
        <fullName evidence="9 10">Disproportionating enzyme</fullName>
    </alternativeName>
</protein>
<evidence type="ECO:0000259" key="11">
    <source>
        <dbReference type="SMART" id="SM00642"/>
    </source>
</evidence>
<evidence type="ECO:0000256" key="7">
    <source>
        <dbReference type="ARBA" id="ARBA00023277"/>
    </source>
</evidence>
<dbReference type="InterPro" id="IPR006047">
    <property type="entry name" value="GH13_cat_dom"/>
</dbReference>
<dbReference type="SUPFAM" id="SSF51445">
    <property type="entry name" value="(Trans)glycosidases"/>
    <property type="match status" value="2"/>
</dbReference>
<accession>A0A9X3DK04</accession>
<evidence type="ECO:0000256" key="6">
    <source>
        <dbReference type="ARBA" id="ARBA00022679"/>
    </source>
</evidence>
<reference evidence="12" key="1">
    <citation type="submission" date="2022-11" db="EMBL/GenBank/DDBJ databases">
        <authorList>
            <person name="Graham C."/>
            <person name="Newman J.D."/>
        </authorList>
    </citation>
    <scope>NUCLEOTIDE SEQUENCE</scope>
    <source>
        <strain evidence="12">DSM 19486</strain>
    </source>
</reference>
<evidence type="ECO:0000256" key="10">
    <source>
        <dbReference type="RuleBase" id="RU361207"/>
    </source>
</evidence>
<organism evidence="12 13">
    <name type="scientific">Pedobacter agri</name>
    <dbReference type="NCBI Taxonomy" id="454586"/>
    <lineage>
        <taxon>Bacteria</taxon>
        <taxon>Pseudomonadati</taxon>
        <taxon>Bacteroidota</taxon>
        <taxon>Sphingobacteriia</taxon>
        <taxon>Sphingobacteriales</taxon>
        <taxon>Sphingobacteriaceae</taxon>
        <taxon>Pedobacter</taxon>
    </lineage>
</organism>
<dbReference type="InterPro" id="IPR012767">
    <property type="entry name" value="Trehalose_TreY"/>
</dbReference>
<evidence type="ECO:0000256" key="8">
    <source>
        <dbReference type="ARBA" id="ARBA00031423"/>
    </source>
</evidence>
<dbReference type="InterPro" id="IPR003385">
    <property type="entry name" value="Glyco_hydro_77"/>
</dbReference>
<comment type="caution">
    <text evidence="12">The sequence shown here is derived from an EMBL/GenBank/DDBJ whole genome shotgun (WGS) entry which is preliminary data.</text>
</comment>
<dbReference type="PANTHER" id="PTHR32438">
    <property type="entry name" value="4-ALPHA-GLUCANOTRANSFERASE DPE1, CHLOROPLASTIC/AMYLOPLASTIC"/>
    <property type="match status" value="1"/>
</dbReference>
<dbReference type="EMBL" id="JAPJUH010000005">
    <property type="protein sequence ID" value="MCX3266298.1"/>
    <property type="molecule type" value="Genomic_DNA"/>
</dbReference>
<keyword evidence="13" id="KW-1185">Reference proteome</keyword>
<dbReference type="SMART" id="SM00642">
    <property type="entry name" value="Aamy"/>
    <property type="match status" value="1"/>
</dbReference>
<evidence type="ECO:0000256" key="3">
    <source>
        <dbReference type="ARBA" id="ARBA00012560"/>
    </source>
</evidence>
<feature type="domain" description="Glycosyl hydrolase family 13 catalytic" evidence="11">
    <location>
        <begin position="15"/>
        <end position="438"/>
    </location>
</feature>
<dbReference type="NCBIfam" id="TIGR02401">
    <property type="entry name" value="trehalose_TreY"/>
    <property type="match status" value="1"/>
</dbReference>
<comment type="catalytic activity">
    <reaction evidence="1 10">
        <text>Transfers a segment of a (1-&gt;4)-alpha-D-glucan to a new position in an acceptor, which may be glucose or a (1-&gt;4)-alpha-D-glucan.</text>
        <dbReference type="EC" id="2.4.1.25"/>
    </reaction>
</comment>
<dbReference type="InterPro" id="IPR013797">
    <property type="entry name" value="Maltooligo_trehalose_synth_4"/>
</dbReference>
<evidence type="ECO:0000313" key="13">
    <source>
        <dbReference type="Proteomes" id="UP001142592"/>
    </source>
</evidence>
<dbReference type="CDD" id="cd11336">
    <property type="entry name" value="AmyAc_MTSase"/>
    <property type="match status" value="1"/>
</dbReference>
<dbReference type="PANTHER" id="PTHR32438:SF5">
    <property type="entry name" value="4-ALPHA-GLUCANOTRANSFERASE DPE1, CHLOROPLASTIC_AMYLOPLASTIC"/>
    <property type="match status" value="1"/>
</dbReference>
<gene>
    <name evidence="12" type="primary">treY</name>
    <name evidence="12" type="ORF">OQZ29_16180</name>
</gene>
<keyword evidence="6 10" id="KW-0808">Transferase</keyword>
<dbReference type="Pfam" id="PF00128">
    <property type="entry name" value="Alpha-amylase"/>
    <property type="match status" value="1"/>
</dbReference>
<sequence length="1347" mass="155934">MFKPTSTYRIQFHKDFNFKSFKKIIPYLKNLGVDTIYASPIFEAVEGSMHGYDTINPHRINPEIGTEAELFEISKELTSFGINWLQDIVPNHMAFSPKNEWLMDVLKKGAKSKYSSFFDINIQDDTKLMVPFLGDDLDQVIENTELKIVAVDNEYYLNYGDSNWPLKSSSNRKLKNKSLKEINEKRFIQEIANEQYYRLCNWKETDQAINYRRFFTVNSLICLSIQEEANFNLYHQYILNLVNKGIFQGLRIDHIDGLYDPKAYLNRLRKAVGENVYIVVEKILEKNEQMPADWPAQGNTGYDFLAMVNNLFTNQANQEKFNQIYSGVTGKALDPSELIEAKKRSILFEHMQGELNNLFQLFLSQQLVPAAELDLIGGEQFKHGIAEMLIQMPVYRYYNYSFPLPEVDAQNLITILNKVGEKQNLKEVASILIRIFIKMPKKGNVRQNQALSIFYQRLMQFTGPLMAKGVEDTVMFTYNRFIGHSEVGDSPDAFGLSLDEFHSKMKDRQQNWPLSLNGSATHDTKRGEDFRARINVLTDLPEKWKTAVDNFIKAIKRSKPLHHIFESVHNNDAYLILQTILGAMPMPGEPDDDLQNRLAMYIEKALREAKKRSDWAEPNEEYEQLVKKFANQLINKQEETYQEITKILSDIADFGIINSLSQLILKFTCPGIPDLYQGSELWDFSLVDPDNRRPVDYKRRNNLLKADSAIKQQWNERYSGEIKLWLTEKLLKFRKENEDVFASGEYIPLKVIGDYQTNILAFARKKQQKTVIVVVPVGLASITSKENSQDFDWLKTQIVLPETWPTYWKNILDDKDGVKDILNEGILINQIFTDVQLGIIELSEKKNKRSAGILMHITSLPSAYGIGDFGKEAKAFIDFLTETDQKYWQLLPLNPTKKGNGYSPYSSNSSKAGNILLIDLEQLVAEELITSADLESTKIPSDGKVSFADVEVLKLKTLHKAYQTFKKRLPVNLVKAFETFCEIEKEWLEDFSRYTAIKNHHQQTEWYNWPDDFKFRDSKTISAFENKYHDEINKVKWQQYVFFKQWHNLKDYANLNDISIIGDLPFYLDYDSVEVWSQPELFKLDDQLKPTHVAGVPPDYFNEKGQLWGMPVFNWDILKQNDYDWWIGRLKKNMEMYDLLRLDHFRAFSSFWEVPAADSDAINGVWQNGPGAGFFSKINSNFPDMPFIAEDLGEISDDVELLRDKFNLPGMKVLQFGFGADMVISPHIPHNFETSNCIAYSGTHDNNTSIGWFKNEIDEQTRERTITYLGHAFEDNEFHKEIIKLTLASTAKTAILPIQDVLGLGEESRMNIPGKADGNWTWRLDMAQLEPTKKWLKSLTEIYGRKK</sequence>
<proteinExistence type="inferred from homology"/>
<comment type="similarity">
    <text evidence="2 10">Belongs to the disproportionating enzyme family.</text>
</comment>
<evidence type="ECO:0000256" key="4">
    <source>
        <dbReference type="ARBA" id="ARBA00020295"/>
    </source>
</evidence>
<dbReference type="Gene3D" id="3.30.1590.10">
    <property type="entry name" value="Maltooligosyl trehalose synthase, domain 2"/>
    <property type="match status" value="1"/>
</dbReference>
<dbReference type="Gene3D" id="1.10.150.200">
    <property type="entry name" value="Maltooligosyl trehalose synthase, domain 3"/>
    <property type="match status" value="1"/>
</dbReference>
<dbReference type="Proteomes" id="UP001142592">
    <property type="component" value="Unassembled WGS sequence"/>
</dbReference>
<evidence type="ECO:0000313" key="12">
    <source>
        <dbReference type="EMBL" id="MCX3266298.1"/>
    </source>
</evidence>
<dbReference type="RefSeq" id="WP_010601939.1">
    <property type="nucleotide sequence ID" value="NZ_JAPJUH010000005.1"/>
</dbReference>
<dbReference type="NCBIfam" id="NF011080">
    <property type="entry name" value="PRK14508.1-3"/>
    <property type="match status" value="1"/>
</dbReference>
<dbReference type="Gene3D" id="1.10.10.470">
    <property type="entry name" value="Maltooligosyl trehalose synthase, domain 4"/>
    <property type="match status" value="1"/>
</dbReference>
<evidence type="ECO:0000256" key="5">
    <source>
        <dbReference type="ARBA" id="ARBA00022676"/>
    </source>
</evidence>